<keyword evidence="4" id="KW-1185">Reference proteome</keyword>
<evidence type="ECO:0000256" key="1">
    <source>
        <dbReference type="SAM" id="MobiDB-lite"/>
    </source>
</evidence>
<keyword evidence="2" id="KW-0472">Membrane</keyword>
<feature type="transmembrane region" description="Helical" evidence="2">
    <location>
        <begin position="46"/>
        <end position="68"/>
    </location>
</feature>
<proteinExistence type="predicted"/>
<dbReference type="EMBL" id="JAINUG010000016">
    <property type="protein sequence ID" value="KAJ8413221.1"/>
    <property type="molecule type" value="Genomic_DNA"/>
</dbReference>
<feature type="compositionally biased region" description="Basic and acidic residues" evidence="1">
    <location>
        <begin position="1"/>
        <end position="22"/>
    </location>
</feature>
<accession>A0AAD7T2M6</accession>
<feature type="region of interest" description="Disordered" evidence="1">
    <location>
        <begin position="1"/>
        <end position="32"/>
    </location>
</feature>
<keyword evidence="2" id="KW-1133">Transmembrane helix</keyword>
<sequence length="69" mass="7792">MCREARRQQPEPTPEREPKQRGGENNGQVCGSGALRSRKTVAVRDVLSMLFRMSFFFLCSRVSGLVYAV</sequence>
<name>A0AAD7T2M6_9TELE</name>
<reference evidence="3" key="1">
    <citation type="journal article" date="2023" name="Science">
        <title>Genome structures resolve the early diversification of teleost fishes.</title>
        <authorList>
            <person name="Parey E."/>
            <person name="Louis A."/>
            <person name="Montfort J."/>
            <person name="Bouchez O."/>
            <person name="Roques C."/>
            <person name="Iampietro C."/>
            <person name="Lluch J."/>
            <person name="Castinel A."/>
            <person name="Donnadieu C."/>
            <person name="Desvignes T."/>
            <person name="Floi Bucao C."/>
            <person name="Jouanno E."/>
            <person name="Wen M."/>
            <person name="Mejri S."/>
            <person name="Dirks R."/>
            <person name="Jansen H."/>
            <person name="Henkel C."/>
            <person name="Chen W.J."/>
            <person name="Zahm M."/>
            <person name="Cabau C."/>
            <person name="Klopp C."/>
            <person name="Thompson A.W."/>
            <person name="Robinson-Rechavi M."/>
            <person name="Braasch I."/>
            <person name="Lecointre G."/>
            <person name="Bobe J."/>
            <person name="Postlethwait J.H."/>
            <person name="Berthelot C."/>
            <person name="Roest Crollius H."/>
            <person name="Guiguen Y."/>
        </authorList>
    </citation>
    <scope>NUCLEOTIDE SEQUENCE</scope>
    <source>
        <strain evidence="3">NC1722</strain>
    </source>
</reference>
<dbReference type="Proteomes" id="UP001221898">
    <property type="component" value="Unassembled WGS sequence"/>
</dbReference>
<dbReference type="AlphaFoldDB" id="A0AAD7T2M6"/>
<gene>
    <name evidence="3" type="ORF">AAFF_G00092170</name>
</gene>
<keyword evidence="2" id="KW-0812">Transmembrane</keyword>
<evidence type="ECO:0000256" key="2">
    <source>
        <dbReference type="SAM" id="Phobius"/>
    </source>
</evidence>
<comment type="caution">
    <text evidence="3">The sequence shown here is derived from an EMBL/GenBank/DDBJ whole genome shotgun (WGS) entry which is preliminary data.</text>
</comment>
<organism evidence="3 4">
    <name type="scientific">Aldrovandia affinis</name>
    <dbReference type="NCBI Taxonomy" id="143900"/>
    <lineage>
        <taxon>Eukaryota</taxon>
        <taxon>Metazoa</taxon>
        <taxon>Chordata</taxon>
        <taxon>Craniata</taxon>
        <taxon>Vertebrata</taxon>
        <taxon>Euteleostomi</taxon>
        <taxon>Actinopterygii</taxon>
        <taxon>Neopterygii</taxon>
        <taxon>Teleostei</taxon>
        <taxon>Notacanthiformes</taxon>
        <taxon>Halosauridae</taxon>
        <taxon>Aldrovandia</taxon>
    </lineage>
</organism>
<evidence type="ECO:0000313" key="3">
    <source>
        <dbReference type="EMBL" id="KAJ8413221.1"/>
    </source>
</evidence>
<protein>
    <submittedName>
        <fullName evidence="3">Uncharacterized protein</fullName>
    </submittedName>
</protein>
<evidence type="ECO:0000313" key="4">
    <source>
        <dbReference type="Proteomes" id="UP001221898"/>
    </source>
</evidence>